<reference evidence="1" key="1">
    <citation type="journal article" date="2020" name="Nature">
        <title>Giant virus diversity and host interactions through global metagenomics.</title>
        <authorList>
            <person name="Schulz F."/>
            <person name="Roux S."/>
            <person name="Paez-Espino D."/>
            <person name="Jungbluth S."/>
            <person name="Walsh D.A."/>
            <person name="Denef V.J."/>
            <person name="McMahon K.D."/>
            <person name="Konstantinidis K.T."/>
            <person name="Eloe-Fadrosh E.A."/>
            <person name="Kyrpides N.C."/>
            <person name="Woyke T."/>
        </authorList>
    </citation>
    <scope>NUCLEOTIDE SEQUENCE</scope>
    <source>
        <strain evidence="1">GVMAG-S-ERX555907-63</strain>
    </source>
</reference>
<organism evidence="1">
    <name type="scientific">viral metagenome</name>
    <dbReference type="NCBI Taxonomy" id="1070528"/>
    <lineage>
        <taxon>unclassified sequences</taxon>
        <taxon>metagenomes</taxon>
        <taxon>organismal metagenomes</taxon>
    </lineage>
</organism>
<proteinExistence type="predicted"/>
<evidence type="ECO:0000313" key="1">
    <source>
        <dbReference type="EMBL" id="QHU23144.1"/>
    </source>
</evidence>
<accession>A0A6C0L343</accession>
<name>A0A6C0L343_9ZZZZ</name>
<sequence>MCYVLILWHPMILYFDEATNLLKERDRINVIKFFDFTIKDNVLLEFIYKIYEKDIGFKKNQKDGVFDKKCDLLKNKGEIIRIIIIQIENPKLGIKKLICKDVVNLKHKFRNIYKKHTKDWTNIIHGCDSEEYSNYVINFLSKYEDNIYK</sequence>
<dbReference type="AlphaFoldDB" id="A0A6C0L343"/>
<protein>
    <submittedName>
        <fullName evidence="1">Uncharacterized protein</fullName>
    </submittedName>
</protein>
<dbReference type="EMBL" id="MN741024">
    <property type="protein sequence ID" value="QHU23144.1"/>
    <property type="molecule type" value="Genomic_DNA"/>
</dbReference>